<gene>
    <name evidence="3" type="ORF">QVD17_14550</name>
</gene>
<dbReference type="PANTHER" id="PTHR31639">
    <property type="entry name" value="F-BOX PROTEIN-LIKE"/>
    <property type="match status" value="1"/>
</dbReference>
<dbReference type="AlphaFoldDB" id="A0AAD8P423"/>
<evidence type="ECO:0000313" key="3">
    <source>
        <dbReference type="EMBL" id="KAK1431237.1"/>
    </source>
</evidence>
<proteinExistence type="predicted"/>
<dbReference type="InterPro" id="IPR055411">
    <property type="entry name" value="LRR_FXL15/At3g58940/PEG3-like"/>
</dbReference>
<feature type="domain" description="F-box/LRR-repeat protein 15/At3g58940/PEG3-like LRR" evidence="2">
    <location>
        <begin position="250"/>
        <end position="333"/>
    </location>
</feature>
<accession>A0AAD8P423</accession>
<dbReference type="InterPro" id="IPR036047">
    <property type="entry name" value="F-box-like_dom_sf"/>
</dbReference>
<reference evidence="3" key="1">
    <citation type="journal article" date="2023" name="bioRxiv">
        <title>Improved chromosome-level genome assembly for marigold (Tagetes erecta).</title>
        <authorList>
            <person name="Jiang F."/>
            <person name="Yuan L."/>
            <person name="Wang S."/>
            <person name="Wang H."/>
            <person name="Xu D."/>
            <person name="Wang A."/>
            <person name="Fan W."/>
        </authorList>
    </citation>
    <scope>NUCLEOTIDE SEQUENCE</scope>
    <source>
        <strain evidence="3">WSJ</strain>
        <tissue evidence="3">Leaf</tissue>
    </source>
</reference>
<dbReference type="Pfam" id="PF00646">
    <property type="entry name" value="F-box"/>
    <property type="match status" value="1"/>
</dbReference>
<dbReference type="PANTHER" id="PTHR31639:SF315">
    <property type="entry name" value="LEUCINE-RICH REPEAT DOMAIN SUPERFAMILY, F-BOX-LIKE DOMAIN SUPERFAMILY"/>
    <property type="match status" value="1"/>
</dbReference>
<dbReference type="Proteomes" id="UP001229421">
    <property type="component" value="Unassembled WGS sequence"/>
</dbReference>
<dbReference type="EMBL" id="JAUHHV010000003">
    <property type="protein sequence ID" value="KAK1431237.1"/>
    <property type="molecule type" value="Genomic_DNA"/>
</dbReference>
<sequence>MVILTSKMMIDDCVMDGLALKLELSNIVAGVASLIENGVRPKGLYHWKKGRGGVGSYKQILRWSRARVASVVVNCFHFISFSCNENHHTVSADNHRTIVSVDAIDPSIKKGLFQFSTSYQSNKKKPEMKAKRLSKPQRLNSDIITTLPQTIIETILCLLPIEEAARTSILSREWRHKWTKIPKLEFSFTYTSRRMDLREILRALHQIMLLRQDPIHEFTLSMDTYANNLEIDHKSKHAIDEIILDLSRNHMVKKFKLLFGESNNRLYSLPLSIFSLHRLVELDLSWCDLDHQSIFTGFGRLTSLTFECVRMSTKTLLQLLSNCPSLKSFGLLMLAESVTGKEKSTMTELFECLPMIDQLTIWSDVIPWFVPDLVPQELQTPLIHLKYFRCELMSFHDGYALTFLAVLIKNSPNLEKLKLEIETNSFYTEIDYYPDLYEEYHSDVWLEHISDVWLENLIELKIKYFSNLEPELAFVKFILARSPKLKKVSIICDFGMDKESWMLKNLLRTPRVSAVEIHVF</sequence>
<protein>
    <recommendedName>
        <fullName evidence="5">F-box domain-containing protein</fullName>
    </recommendedName>
</protein>
<evidence type="ECO:0000259" key="1">
    <source>
        <dbReference type="Pfam" id="PF00646"/>
    </source>
</evidence>
<dbReference type="Gene3D" id="3.80.10.10">
    <property type="entry name" value="Ribonuclease Inhibitor"/>
    <property type="match status" value="1"/>
</dbReference>
<dbReference type="Pfam" id="PF24758">
    <property type="entry name" value="LRR_At5g56370"/>
    <property type="match status" value="1"/>
</dbReference>
<dbReference type="InterPro" id="IPR032675">
    <property type="entry name" value="LRR_dom_sf"/>
</dbReference>
<evidence type="ECO:0000259" key="2">
    <source>
        <dbReference type="Pfam" id="PF24758"/>
    </source>
</evidence>
<dbReference type="SUPFAM" id="SSF81383">
    <property type="entry name" value="F-box domain"/>
    <property type="match status" value="1"/>
</dbReference>
<evidence type="ECO:0000313" key="4">
    <source>
        <dbReference type="Proteomes" id="UP001229421"/>
    </source>
</evidence>
<comment type="caution">
    <text evidence="3">The sequence shown here is derived from an EMBL/GenBank/DDBJ whole genome shotgun (WGS) entry which is preliminary data.</text>
</comment>
<dbReference type="SUPFAM" id="SSF52047">
    <property type="entry name" value="RNI-like"/>
    <property type="match status" value="1"/>
</dbReference>
<feature type="domain" description="F-box" evidence="1">
    <location>
        <begin position="146"/>
        <end position="182"/>
    </location>
</feature>
<keyword evidence="4" id="KW-1185">Reference proteome</keyword>
<dbReference type="InterPro" id="IPR001810">
    <property type="entry name" value="F-box_dom"/>
</dbReference>
<name>A0AAD8P423_TARER</name>
<organism evidence="3 4">
    <name type="scientific">Tagetes erecta</name>
    <name type="common">African marigold</name>
    <dbReference type="NCBI Taxonomy" id="13708"/>
    <lineage>
        <taxon>Eukaryota</taxon>
        <taxon>Viridiplantae</taxon>
        <taxon>Streptophyta</taxon>
        <taxon>Embryophyta</taxon>
        <taxon>Tracheophyta</taxon>
        <taxon>Spermatophyta</taxon>
        <taxon>Magnoliopsida</taxon>
        <taxon>eudicotyledons</taxon>
        <taxon>Gunneridae</taxon>
        <taxon>Pentapetalae</taxon>
        <taxon>asterids</taxon>
        <taxon>campanulids</taxon>
        <taxon>Asterales</taxon>
        <taxon>Asteraceae</taxon>
        <taxon>Asteroideae</taxon>
        <taxon>Heliantheae alliance</taxon>
        <taxon>Tageteae</taxon>
        <taxon>Tagetes</taxon>
    </lineage>
</organism>
<evidence type="ECO:0008006" key="5">
    <source>
        <dbReference type="Google" id="ProtNLM"/>
    </source>
</evidence>